<dbReference type="EMBL" id="JBHTAA010000013">
    <property type="protein sequence ID" value="MFC7205215.1"/>
    <property type="molecule type" value="Genomic_DNA"/>
</dbReference>
<proteinExistence type="predicted"/>
<keyword evidence="1" id="KW-0472">Membrane</keyword>
<feature type="transmembrane region" description="Helical" evidence="1">
    <location>
        <begin position="36"/>
        <end position="60"/>
    </location>
</feature>
<feature type="transmembrane region" description="Helical" evidence="1">
    <location>
        <begin position="7"/>
        <end position="24"/>
    </location>
</feature>
<keyword evidence="1" id="KW-0812">Transmembrane</keyword>
<keyword evidence="1" id="KW-1133">Transmembrane helix</keyword>
<evidence type="ECO:0000313" key="2">
    <source>
        <dbReference type="EMBL" id="MFC7205215.1"/>
    </source>
</evidence>
<name>A0ABD5ZIT2_9EURY</name>
<reference evidence="2 3" key="1">
    <citation type="journal article" date="2019" name="Int. J. Syst. Evol. Microbiol.">
        <title>The Global Catalogue of Microorganisms (GCM) 10K type strain sequencing project: providing services to taxonomists for standard genome sequencing and annotation.</title>
        <authorList>
            <consortium name="The Broad Institute Genomics Platform"/>
            <consortium name="The Broad Institute Genome Sequencing Center for Infectious Disease"/>
            <person name="Wu L."/>
            <person name="Ma J."/>
        </authorList>
    </citation>
    <scope>NUCLEOTIDE SEQUENCE [LARGE SCALE GENOMIC DNA]</scope>
    <source>
        <strain evidence="2 3">DSM 29988</strain>
    </source>
</reference>
<feature type="transmembrane region" description="Helical" evidence="1">
    <location>
        <begin position="72"/>
        <end position="93"/>
    </location>
</feature>
<feature type="transmembrane region" description="Helical" evidence="1">
    <location>
        <begin position="113"/>
        <end position="145"/>
    </location>
</feature>
<gene>
    <name evidence="2" type="ORF">ACFQJC_17025</name>
</gene>
<dbReference type="AlphaFoldDB" id="A0ABD5ZIT2"/>
<accession>A0ABD5ZIT2</accession>
<dbReference type="Proteomes" id="UP001596481">
    <property type="component" value="Unassembled WGS sequence"/>
</dbReference>
<organism evidence="2 3">
    <name type="scientific">Haloferax namakaokahaiae</name>
    <dbReference type="NCBI Taxonomy" id="1748331"/>
    <lineage>
        <taxon>Archaea</taxon>
        <taxon>Methanobacteriati</taxon>
        <taxon>Methanobacteriota</taxon>
        <taxon>Stenosarchaea group</taxon>
        <taxon>Halobacteria</taxon>
        <taxon>Halobacteriales</taxon>
        <taxon>Haloferacaceae</taxon>
        <taxon>Haloferax</taxon>
    </lineage>
</organism>
<sequence length="159" mass="17137">MNKYQRPVLAGGILGIVAGVYSYLRFISSGVNTDPGWVLLVPASGVSSAILGIVLWWWLVDRPDQWTVSRGVISGALTAVLAHPLTWYLLMVINWVRGERTSLGERTLDPLQAIAASAVYSVGSLLVAGTETFLIGGLCGVFIVYMYRRISPEVGVGNV</sequence>
<evidence type="ECO:0000256" key="1">
    <source>
        <dbReference type="SAM" id="Phobius"/>
    </source>
</evidence>
<protein>
    <submittedName>
        <fullName evidence="2">Uncharacterized protein</fullName>
    </submittedName>
</protein>
<evidence type="ECO:0000313" key="3">
    <source>
        <dbReference type="Proteomes" id="UP001596481"/>
    </source>
</evidence>
<dbReference type="RefSeq" id="WP_390225702.1">
    <property type="nucleotide sequence ID" value="NZ_JBHTAA010000013.1"/>
</dbReference>
<keyword evidence="3" id="KW-1185">Reference proteome</keyword>
<comment type="caution">
    <text evidence="2">The sequence shown here is derived from an EMBL/GenBank/DDBJ whole genome shotgun (WGS) entry which is preliminary data.</text>
</comment>